<organism evidence="3 4">
    <name type="scientific">Vanessa tameamea</name>
    <name type="common">Kamehameha butterfly</name>
    <dbReference type="NCBI Taxonomy" id="334116"/>
    <lineage>
        <taxon>Eukaryota</taxon>
        <taxon>Metazoa</taxon>
        <taxon>Ecdysozoa</taxon>
        <taxon>Arthropoda</taxon>
        <taxon>Hexapoda</taxon>
        <taxon>Insecta</taxon>
        <taxon>Pterygota</taxon>
        <taxon>Neoptera</taxon>
        <taxon>Endopterygota</taxon>
        <taxon>Lepidoptera</taxon>
        <taxon>Glossata</taxon>
        <taxon>Ditrysia</taxon>
        <taxon>Papilionoidea</taxon>
        <taxon>Nymphalidae</taxon>
        <taxon>Nymphalinae</taxon>
        <taxon>Vanessa</taxon>
    </lineage>
</organism>
<dbReference type="InterPro" id="IPR013087">
    <property type="entry name" value="Znf_C2H2_type"/>
</dbReference>
<protein>
    <submittedName>
        <fullName evidence="4 5">Protein lethal(2)k10201</fullName>
    </submittedName>
</protein>
<gene>
    <name evidence="4 5 6" type="primary">LOC113395674</name>
</gene>
<feature type="region of interest" description="Disordered" evidence="1">
    <location>
        <begin position="147"/>
        <end position="168"/>
    </location>
</feature>
<sequence length="224" mass="26026">MEVQVNLADKLKPYGIGRRRLDDVFFNDTPPSRLGIYDADDEELCHAMVQTTCTVPGCNFTVTSLLDYENHYNSSHRYSCMQCKKVLPSPHLLDLHIQEQHDSFFAVMAVKKPSYSCYIEECKEKFMNAEDRLNHCIKTHKLPKDFRFDQKPRKKNKSNKNSKAMEIDIDDIQAARKDSQKLIFKNSKQRGFQKYSIKKFTSDDKDSKSVNLDQVMADIKESLP</sequence>
<reference evidence="4 5" key="1">
    <citation type="submission" date="2025-05" db="UniProtKB">
        <authorList>
            <consortium name="RefSeq"/>
        </authorList>
    </citation>
    <scope>IDENTIFICATION</scope>
    <source>
        <tissue evidence="4 5">Whole body</tissue>
    </source>
</reference>
<keyword evidence="3" id="KW-1185">Reference proteome</keyword>
<evidence type="ECO:0000259" key="2">
    <source>
        <dbReference type="PROSITE" id="PS00028"/>
    </source>
</evidence>
<accession>A0A8B8HXW7</accession>
<dbReference type="InterPro" id="IPR039258">
    <property type="entry name" value="ZNF511"/>
</dbReference>
<dbReference type="RefSeq" id="XP_064074449.1">
    <property type="nucleotide sequence ID" value="XM_064218379.1"/>
</dbReference>
<dbReference type="GeneID" id="113395674"/>
<proteinExistence type="predicted"/>
<feature type="domain" description="C2H2-type" evidence="2">
    <location>
        <begin position="80"/>
        <end position="101"/>
    </location>
</feature>
<evidence type="ECO:0000313" key="5">
    <source>
        <dbReference type="RefSeq" id="XP_064074449.1"/>
    </source>
</evidence>
<feature type="domain" description="C2H2-type" evidence="2">
    <location>
        <begin position="117"/>
        <end position="140"/>
    </location>
</feature>
<dbReference type="RefSeq" id="XP_064074450.1">
    <property type="nucleotide sequence ID" value="XM_064218380.1"/>
</dbReference>
<dbReference type="SMART" id="SM00355">
    <property type="entry name" value="ZnF_C2H2"/>
    <property type="match status" value="3"/>
</dbReference>
<dbReference type="PROSITE" id="PS00028">
    <property type="entry name" value="ZINC_FINGER_C2H2_1"/>
    <property type="match status" value="2"/>
</dbReference>
<evidence type="ECO:0000313" key="6">
    <source>
        <dbReference type="RefSeq" id="XP_064074450.1"/>
    </source>
</evidence>
<dbReference type="PANTHER" id="PTHR21354">
    <property type="entry name" value="ZINC FINGER PROTEIN 511"/>
    <property type="match status" value="1"/>
</dbReference>
<dbReference type="PANTHER" id="PTHR21354:SF0">
    <property type="entry name" value="ZINC FINGER PROTEIN 511"/>
    <property type="match status" value="1"/>
</dbReference>
<dbReference type="Proteomes" id="UP001652626">
    <property type="component" value="Chromosome 21"/>
</dbReference>
<evidence type="ECO:0000313" key="4">
    <source>
        <dbReference type="RefSeq" id="XP_026489117.2"/>
    </source>
</evidence>
<dbReference type="OMA" id="KKPSYCC"/>
<dbReference type="AlphaFoldDB" id="A0A8B8HXW7"/>
<dbReference type="OrthoDB" id="18440at2759"/>
<evidence type="ECO:0000256" key="1">
    <source>
        <dbReference type="SAM" id="MobiDB-lite"/>
    </source>
</evidence>
<evidence type="ECO:0000313" key="3">
    <source>
        <dbReference type="Proteomes" id="UP001652626"/>
    </source>
</evidence>
<dbReference type="RefSeq" id="XP_026489117.2">
    <property type="nucleotide sequence ID" value="XM_026633332.2"/>
</dbReference>
<name>A0A8B8HXW7_VANTA</name>